<feature type="region of interest" description="Disordered" evidence="1">
    <location>
        <begin position="91"/>
        <end position="159"/>
    </location>
</feature>
<evidence type="ECO:0000313" key="2">
    <source>
        <dbReference type="EnsemblMetazoa" id="AMEC010900-PA"/>
    </source>
</evidence>
<feature type="region of interest" description="Disordered" evidence="1">
    <location>
        <begin position="1"/>
        <end position="33"/>
    </location>
</feature>
<protein>
    <submittedName>
        <fullName evidence="2">Uncharacterized protein</fullName>
    </submittedName>
</protein>
<evidence type="ECO:0000313" key="3">
    <source>
        <dbReference type="Proteomes" id="UP000075902"/>
    </source>
</evidence>
<reference evidence="3" key="1">
    <citation type="submission" date="2014-01" db="EMBL/GenBank/DDBJ databases">
        <title>The Genome Sequence of Anopheles melas CM1001059_A (V2).</title>
        <authorList>
            <consortium name="The Broad Institute Genomics Platform"/>
            <person name="Neafsey D.E."/>
            <person name="Besansky N."/>
            <person name="Howell P."/>
            <person name="Walton C."/>
            <person name="Young S.K."/>
            <person name="Zeng Q."/>
            <person name="Gargeya S."/>
            <person name="Fitzgerald M."/>
            <person name="Haas B."/>
            <person name="Abouelleil A."/>
            <person name="Allen A.W."/>
            <person name="Alvarado L."/>
            <person name="Arachchi H.M."/>
            <person name="Berlin A.M."/>
            <person name="Chapman S.B."/>
            <person name="Gainer-Dewar J."/>
            <person name="Goldberg J."/>
            <person name="Griggs A."/>
            <person name="Gujja S."/>
            <person name="Hansen M."/>
            <person name="Howarth C."/>
            <person name="Imamovic A."/>
            <person name="Ireland A."/>
            <person name="Larimer J."/>
            <person name="McCowan C."/>
            <person name="Murphy C."/>
            <person name="Pearson M."/>
            <person name="Poon T.W."/>
            <person name="Priest M."/>
            <person name="Roberts A."/>
            <person name="Saif S."/>
            <person name="Shea T."/>
            <person name="Sisk P."/>
            <person name="Sykes S."/>
            <person name="Wortman J."/>
            <person name="Nusbaum C."/>
            <person name="Birren B."/>
        </authorList>
    </citation>
    <scope>NUCLEOTIDE SEQUENCE [LARGE SCALE GENOMIC DNA]</scope>
    <source>
        <strain evidence="3">CM1001059</strain>
    </source>
</reference>
<dbReference type="AlphaFoldDB" id="A0A182TZ08"/>
<name>A0A182TZ08_9DIPT</name>
<sequence>MSPGEPGGVGLADAYHHRAASVGPGERHGASGQLARETHVAYGTTSTTSTTAHNEHANDNLQRFWPVAAAGAEQHENYQLDCNYDNKSVRSHYRREASSSDNGQLPVEGPAPPPSAYRYVTPSPPLPPYPLAEEPLAPSVPWRPRARSGSSGSSVKINEIFEFPPPPPYPCDCAAGDMTATAQEEVEQDDELPEVCRSTNALDYYS</sequence>
<evidence type="ECO:0000256" key="1">
    <source>
        <dbReference type="SAM" id="MobiDB-lite"/>
    </source>
</evidence>
<organism evidence="2 3">
    <name type="scientific">Anopheles melas</name>
    <dbReference type="NCBI Taxonomy" id="34690"/>
    <lineage>
        <taxon>Eukaryota</taxon>
        <taxon>Metazoa</taxon>
        <taxon>Ecdysozoa</taxon>
        <taxon>Arthropoda</taxon>
        <taxon>Hexapoda</taxon>
        <taxon>Insecta</taxon>
        <taxon>Pterygota</taxon>
        <taxon>Neoptera</taxon>
        <taxon>Endopterygota</taxon>
        <taxon>Diptera</taxon>
        <taxon>Nematocera</taxon>
        <taxon>Culicoidea</taxon>
        <taxon>Culicidae</taxon>
        <taxon>Anophelinae</taxon>
        <taxon>Anopheles</taxon>
    </lineage>
</organism>
<feature type="compositionally biased region" description="Gly residues" evidence="1">
    <location>
        <begin position="1"/>
        <end position="10"/>
    </location>
</feature>
<feature type="region of interest" description="Disordered" evidence="1">
    <location>
        <begin position="172"/>
        <end position="206"/>
    </location>
</feature>
<feature type="compositionally biased region" description="Polar residues" evidence="1">
    <location>
        <begin position="197"/>
        <end position="206"/>
    </location>
</feature>
<accession>A0A182TZ08</accession>
<feature type="compositionally biased region" description="Acidic residues" evidence="1">
    <location>
        <begin position="184"/>
        <end position="193"/>
    </location>
</feature>
<dbReference type="VEuPathDB" id="VectorBase:AMEC010900"/>
<keyword evidence="3" id="KW-1185">Reference proteome</keyword>
<proteinExistence type="predicted"/>
<dbReference type="EnsemblMetazoa" id="AMEC010900-RA">
    <property type="protein sequence ID" value="AMEC010900-PA"/>
    <property type="gene ID" value="AMEC010900"/>
</dbReference>
<dbReference type="Proteomes" id="UP000075902">
    <property type="component" value="Unassembled WGS sequence"/>
</dbReference>
<reference evidence="2" key="2">
    <citation type="submission" date="2020-05" db="UniProtKB">
        <authorList>
            <consortium name="EnsemblMetazoa"/>
        </authorList>
    </citation>
    <scope>IDENTIFICATION</scope>
    <source>
        <strain evidence="2">CM1001059</strain>
    </source>
</reference>